<dbReference type="KEGG" id="eus:EUTSA_v10014517mg"/>
<keyword evidence="2" id="KW-0694">RNA-binding</keyword>
<sequence length="244" mass="26771">MDESAINGIQSLELNGSDAAIPESRRFRCARICVEGYDTLLPRDDVDTALRKHFASCGEIAHVSIRRNAGSDLSKSTYLNRYAMIYIVGEDAEEKALALSGSDVGGWTVLVDSASPYPKDMSDDELAVIRAEDRYEGMCGARIVVRGYDDLLDADELMSTLRKHFASCGEVAHITLETDEFTATLCRYCYMYIVGDGAEDKAVALSGTDVGGWTVVTWSDPIPKVLTADELAAQRAKERYEASR</sequence>
<reference evidence="3 4" key="1">
    <citation type="journal article" date="2013" name="Front. Plant Sci.">
        <title>The Reference Genome of the Halophytic Plant Eutrema salsugineum.</title>
        <authorList>
            <person name="Yang R."/>
            <person name="Jarvis D.E."/>
            <person name="Chen H."/>
            <person name="Beilstein M.A."/>
            <person name="Grimwood J."/>
            <person name="Jenkins J."/>
            <person name="Shu S."/>
            <person name="Prochnik S."/>
            <person name="Xin M."/>
            <person name="Ma C."/>
            <person name="Schmutz J."/>
            <person name="Wing R.A."/>
            <person name="Mitchell-Olds T."/>
            <person name="Schumaker K.S."/>
            <person name="Wang X."/>
        </authorList>
    </citation>
    <scope>NUCLEOTIDE SEQUENCE [LARGE SCALE GENOMIC DNA]</scope>
</reference>
<dbReference type="AlphaFoldDB" id="V4KRK7"/>
<keyword evidence="4" id="KW-1185">Reference proteome</keyword>
<organism evidence="3 4">
    <name type="scientific">Eutrema salsugineum</name>
    <name type="common">Saltwater cress</name>
    <name type="synonym">Sisymbrium salsugineum</name>
    <dbReference type="NCBI Taxonomy" id="72664"/>
    <lineage>
        <taxon>Eukaryota</taxon>
        <taxon>Viridiplantae</taxon>
        <taxon>Streptophyta</taxon>
        <taxon>Embryophyta</taxon>
        <taxon>Tracheophyta</taxon>
        <taxon>Spermatophyta</taxon>
        <taxon>Magnoliopsida</taxon>
        <taxon>eudicotyledons</taxon>
        <taxon>Gunneridae</taxon>
        <taxon>Pentapetalae</taxon>
        <taxon>rosids</taxon>
        <taxon>malvids</taxon>
        <taxon>Brassicales</taxon>
        <taxon>Brassicaceae</taxon>
        <taxon>Eutremeae</taxon>
        <taxon>Eutrema</taxon>
    </lineage>
</organism>
<evidence type="ECO:0000313" key="4">
    <source>
        <dbReference type="Proteomes" id="UP000030689"/>
    </source>
</evidence>
<dbReference type="OMA" id="FRCARIC"/>
<dbReference type="SUPFAM" id="SSF54928">
    <property type="entry name" value="RNA-binding domain, RBD"/>
    <property type="match status" value="1"/>
</dbReference>
<dbReference type="GO" id="GO:0003723">
    <property type="term" value="F:RNA binding"/>
    <property type="evidence" value="ECO:0007669"/>
    <property type="project" value="UniProtKB-KW"/>
</dbReference>
<dbReference type="InterPro" id="IPR035979">
    <property type="entry name" value="RBD_domain_sf"/>
</dbReference>
<proteinExistence type="predicted"/>
<dbReference type="Proteomes" id="UP000030689">
    <property type="component" value="Unassembled WGS sequence"/>
</dbReference>
<dbReference type="PANTHER" id="PTHR23236:SF119">
    <property type="entry name" value="NUCLEAR RNA-BINDING PROTEIN SART-3"/>
    <property type="match status" value="1"/>
</dbReference>
<dbReference type="EMBL" id="KI517464">
    <property type="protein sequence ID" value="ESQ40555.1"/>
    <property type="molecule type" value="Genomic_DNA"/>
</dbReference>
<dbReference type="OrthoDB" id="1113235at2759"/>
<evidence type="ECO:0000313" key="3">
    <source>
        <dbReference type="EMBL" id="ESQ40555.1"/>
    </source>
</evidence>
<name>V4KRK7_EUTSA</name>
<evidence type="ECO:0000256" key="2">
    <source>
        <dbReference type="ARBA" id="ARBA00022884"/>
    </source>
</evidence>
<dbReference type="STRING" id="72664.V4KRK7"/>
<keyword evidence="1" id="KW-0677">Repeat</keyword>
<gene>
    <name evidence="3" type="ORF">EUTSA_v10014517mg</name>
</gene>
<dbReference type="PANTHER" id="PTHR23236">
    <property type="entry name" value="EUKARYOTIC TRANSLATION INITIATION FACTOR 4B/4H"/>
    <property type="match status" value="1"/>
</dbReference>
<dbReference type="InterPro" id="IPR012677">
    <property type="entry name" value="Nucleotide-bd_a/b_plait_sf"/>
</dbReference>
<evidence type="ECO:0008006" key="5">
    <source>
        <dbReference type="Google" id="ProtNLM"/>
    </source>
</evidence>
<dbReference type="Gramene" id="ESQ40555">
    <property type="protein sequence ID" value="ESQ40555"/>
    <property type="gene ID" value="EUTSA_v10014517mg"/>
</dbReference>
<accession>V4KRK7</accession>
<evidence type="ECO:0000256" key="1">
    <source>
        <dbReference type="ARBA" id="ARBA00022737"/>
    </source>
</evidence>
<dbReference type="Gene3D" id="3.30.70.330">
    <property type="match status" value="1"/>
</dbReference>
<protein>
    <recommendedName>
        <fullName evidence="5">RRM domain-containing protein</fullName>
    </recommendedName>
</protein>